<dbReference type="SUPFAM" id="SSF52266">
    <property type="entry name" value="SGNH hydrolase"/>
    <property type="match status" value="1"/>
</dbReference>
<evidence type="ECO:0000259" key="2">
    <source>
        <dbReference type="Pfam" id="PF13472"/>
    </source>
</evidence>
<dbReference type="EMBL" id="CP034550">
    <property type="protein sequence ID" value="QFZ19013.1"/>
    <property type="molecule type" value="Genomic_DNA"/>
</dbReference>
<evidence type="ECO:0000313" key="3">
    <source>
        <dbReference type="EMBL" id="QFZ19013.1"/>
    </source>
</evidence>
<proteinExistence type="predicted"/>
<accession>A0A5Q0GYS3</accession>
<dbReference type="InterPro" id="IPR036514">
    <property type="entry name" value="SGNH_hydro_sf"/>
</dbReference>
<dbReference type="InterPro" id="IPR013830">
    <property type="entry name" value="SGNH_hydro"/>
</dbReference>
<gene>
    <name evidence="3" type="ORF">EKG83_17530</name>
</gene>
<dbReference type="KEGG" id="ssyi:EKG83_17530"/>
<keyword evidence="4" id="KW-1185">Reference proteome</keyword>
<feature type="domain" description="SGNH hydrolase-type esterase" evidence="2">
    <location>
        <begin position="98"/>
        <end position="336"/>
    </location>
</feature>
<reference evidence="4" key="1">
    <citation type="journal article" date="2021" name="Curr. Microbiol.">
        <title>Complete genome of nocamycin-producing strain Saccharothrix syringae NRRL B-16468 reveals the biosynthetic potential for secondary metabolites.</title>
        <authorList>
            <person name="Mo X."/>
            <person name="Yang S."/>
        </authorList>
    </citation>
    <scope>NUCLEOTIDE SEQUENCE [LARGE SCALE GENOMIC DNA]</scope>
    <source>
        <strain evidence="4">ATCC 51364 / DSM 43886 / JCM 6844 / KCTC 9398 / NBRC 14523 / NRRL B-16468 / INA 2240</strain>
    </source>
</reference>
<dbReference type="OrthoDB" id="154486at2"/>
<organism evidence="3 4">
    <name type="scientific">Saccharothrix syringae</name>
    <name type="common">Nocardiopsis syringae</name>
    <dbReference type="NCBI Taxonomy" id="103733"/>
    <lineage>
        <taxon>Bacteria</taxon>
        <taxon>Bacillati</taxon>
        <taxon>Actinomycetota</taxon>
        <taxon>Actinomycetes</taxon>
        <taxon>Pseudonocardiales</taxon>
        <taxon>Pseudonocardiaceae</taxon>
        <taxon>Saccharothrix</taxon>
    </lineage>
</organism>
<protein>
    <recommendedName>
        <fullName evidence="2">SGNH hydrolase-type esterase domain-containing protein</fullName>
    </recommendedName>
</protein>
<dbReference type="Gene3D" id="3.40.50.1110">
    <property type="entry name" value="SGNH hydrolase"/>
    <property type="match status" value="1"/>
</dbReference>
<sequence>MTAHVSPSRPGRVPSLGRGPRRTLETAASPPLPFHFPYVLWWSCRRVEGVHVPGVRRSALVGVLLVALGACTSSPSAPPASSASSTSSASPERVYVSLGDSYATGYQPSAGSSRDGFPHLVAERSGLRLVNLACSGATSAQLRAQPGCAPANRAVDAPDPADRTQLDAAVAALREHRGRVGLVTVVIGGNDLAPCARAADALGCASRAVADVRANLAAVLPALREAAGDAPIVGLTYPDVFLGAWVSPEFPDGQDLARLSVTLFRDFFNTALKAEYDEVGATFVDVTAATGGYGPLTETTEDPTYGRVPTPVARVCALTHFCALTDVHPTPAGHEAIAAAVLEATR</sequence>
<feature type="region of interest" description="Disordered" evidence="1">
    <location>
        <begin position="1"/>
        <end position="26"/>
    </location>
</feature>
<dbReference type="Proteomes" id="UP000325787">
    <property type="component" value="Chromosome"/>
</dbReference>
<name>A0A5Q0GYS3_SACSY</name>
<dbReference type="Pfam" id="PF13472">
    <property type="entry name" value="Lipase_GDSL_2"/>
    <property type="match status" value="1"/>
</dbReference>
<evidence type="ECO:0000256" key="1">
    <source>
        <dbReference type="SAM" id="MobiDB-lite"/>
    </source>
</evidence>
<evidence type="ECO:0000313" key="4">
    <source>
        <dbReference type="Proteomes" id="UP000325787"/>
    </source>
</evidence>
<dbReference type="AlphaFoldDB" id="A0A5Q0GYS3"/>